<evidence type="ECO:0000313" key="1">
    <source>
        <dbReference type="EMBL" id="ETJ37884.1"/>
    </source>
</evidence>
<proteinExistence type="predicted"/>
<keyword evidence="1" id="KW-0808">Transferase</keyword>
<dbReference type="InterPro" id="IPR029063">
    <property type="entry name" value="SAM-dependent_MTases_sf"/>
</dbReference>
<reference evidence="1" key="1">
    <citation type="submission" date="2013-12" db="EMBL/GenBank/DDBJ databases">
        <title>A Varibaculum cambriense genome reconstructed from a premature infant gut community with otherwise low bacterial novelty that shifts toward anaerobic metabolism during the third week of life.</title>
        <authorList>
            <person name="Brown C.T."/>
            <person name="Sharon I."/>
            <person name="Thomas B.C."/>
            <person name="Castelle C.J."/>
            <person name="Morowitz M.J."/>
            <person name="Banfield J.F."/>
        </authorList>
    </citation>
    <scope>NUCLEOTIDE SEQUENCE</scope>
</reference>
<dbReference type="PANTHER" id="PTHR43861">
    <property type="entry name" value="TRANS-ACONITATE 2-METHYLTRANSFERASE-RELATED"/>
    <property type="match status" value="1"/>
</dbReference>
<dbReference type="SUPFAM" id="SSF53335">
    <property type="entry name" value="S-adenosyl-L-methionine-dependent methyltransferases"/>
    <property type="match status" value="1"/>
</dbReference>
<gene>
    <name evidence="1" type="ORF">Q604_UNBC07930G0001</name>
</gene>
<dbReference type="GO" id="GO:0008168">
    <property type="term" value="F:methyltransferase activity"/>
    <property type="evidence" value="ECO:0007669"/>
    <property type="project" value="UniProtKB-KW"/>
</dbReference>
<comment type="caution">
    <text evidence="1">The sequence shown here is derived from an EMBL/GenBank/DDBJ whole genome shotgun (WGS) entry which is preliminary data.</text>
</comment>
<dbReference type="Gene3D" id="3.40.50.150">
    <property type="entry name" value="Vaccinia Virus protein VP39"/>
    <property type="match status" value="1"/>
</dbReference>
<accession>W1Y9S3</accession>
<sequence>MNKSCYLCNSKDIKLIHRGTRDNSNINVMECCSCKLVFLSSFDHIKDIIYEESEMHIDKKKIDINKYREKTRNDDLRRVSMLSKEIMDKHILDFGCGNGGFIKYASEVAKSKKIKGVELENKERYYLINEGFEIKKYISEYDERFDLITMFHVLEHLVDPICILKQLANYLNDDGEIIIEVPNADEALIKLYNLKEFKDFTYWSFHAFLYNIENIDKLIYKSGFRIKWKKQIQRYSLANHLYWLAHKKPNGHNNWIFLDDDEINKLYKQKLEKHNLCDTIMISIVKK</sequence>
<protein>
    <submittedName>
        <fullName evidence="1">Methyltransferase</fullName>
    </submittedName>
</protein>
<name>W1Y9S3_9ZZZZ</name>
<dbReference type="CDD" id="cd02440">
    <property type="entry name" value="AdoMet_MTases"/>
    <property type="match status" value="1"/>
</dbReference>
<keyword evidence="1" id="KW-0489">Methyltransferase</keyword>
<dbReference type="GO" id="GO:0032259">
    <property type="term" value="P:methylation"/>
    <property type="evidence" value="ECO:0007669"/>
    <property type="project" value="UniProtKB-KW"/>
</dbReference>
<dbReference type="Pfam" id="PF13489">
    <property type="entry name" value="Methyltransf_23"/>
    <property type="match status" value="1"/>
</dbReference>
<dbReference type="EMBL" id="AZMM01007930">
    <property type="protein sequence ID" value="ETJ37884.1"/>
    <property type="molecule type" value="Genomic_DNA"/>
</dbReference>
<dbReference type="AlphaFoldDB" id="W1Y9S3"/>
<organism evidence="1">
    <name type="scientific">human gut metagenome</name>
    <dbReference type="NCBI Taxonomy" id="408170"/>
    <lineage>
        <taxon>unclassified sequences</taxon>
        <taxon>metagenomes</taxon>
        <taxon>organismal metagenomes</taxon>
    </lineage>
</organism>